<dbReference type="SUPFAM" id="SSF53955">
    <property type="entry name" value="Lysozyme-like"/>
    <property type="match status" value="1"/>
</dbReference>
<keyword evidence="8" id="KW-1185">Reference proteome</keyword>
<feature type="compositionally biased region" description="Basic residues" evidence="4">
    <location>
        <begin position="101"/>
        <end position="110"/>
    </location>
</feature>
<accession>A0A9D3TI64</accession>
<dbReference type="InterPro" id="IPR001916">
    <property type="entry name" value="Glyco_hydro_22"/>
</dbReference>
<dbReference type="GO" id="GO:0042742">
    <property type="term" value="P:defense response to bacterium"/>
    <property type="evidence" value="ECO:0007669"/>
    <property type="project" value="UniProtKB-KW"/>
</dbReference>
<evidence type="ECO:0000313" key="7">
    <source>
        <dbReference type="EMBL" id="KAG7492910.1"/>
    </source>
</evidence>
<evidence type="ECO:0000256" key="3">
    <source>
        <dbReference type="ARBA" id="ARBA00023157"/>
    </source>
</evidence>
<name>A0A9D3TI64_MEGAT</name>
<keyword evidence="3" id="KW-1015">Disulfide bond</keyword>
<evidence type="ECO:0000256" key="2">
    <source>
        <dbReference type="ARBA" id="ARBA00022638"/>
    </source>
</evidence>
<feature type="chain" id="PRO_5038898068" description="lysozyme" evidence="5">
    <location>
        <begin position="26"/>
        <end position="231"/>
    </location>
</feature>
<dbReference type="GO" id="GO:0003796">
    <property type="term" value="F:lysozyme activity"/>
    <property type="evidence" value="ECO:0007669"/>
    <property type="project" value="UniProtKB-EC"/>
</dbReference>
<dbReference type="EMBL" id="JAFDVH010000001">
    <property type="protein sequence ID" value="KAG7492910.1"/>
    <property type="molecule type" value="Genomic_DNA"/>
</dbReference>
<evidence type="ECO:0000256" key="5">
    <source>
        <dbReference type="SAM" id="SignalP"/>
    </source>
</evidence>
<organism evidence="7 8">
    <name type="scientific">Megalops atlanticus</name>
    <name type="common">Tarpon</name>
    <name type="synonym">Clupea gigantea</name>
    <dbReference type="NCBI Taxonomy" id="7932"/>
    <lineage>
        <taxon>Eukaryota</taxon>
        <taxon>Metazoa</taxon>
        <taxon>Chordata</taxon>
        <taxon>Craniata</taxon>
        <taxon>Vertebrata</taxon>
        <taxon>Euteleostomi</taxon>
        <taxon>Actinopterygii</taxon>
        <taxon>Neopterygii</taxon>
        <taxon>Teleostei</taxon>
        <taxon>Elopiformes</taxon>
        <taxon>Megalopidae</taxon>
        <taxon>Megalops</taxon>
    </lineage>
</organism>
<keyword evidence="5" id="KW-0732">Signal</keyword>
<dbReference type="EC" id="3.2.1.17" evidence="1"/>
<proteinExistence type="predicted"/>
<evidence type="ECO:0000256" key="1">
    <source>
        <dbReference type="ARBA" id="ARBA00012732"/>
    </source>
</evidence>
<keyword evidence="2" id="KW-0929">Antimicrobial</keyword>
<feature type="compositionally biased region" description="Low complexity" evidence="4">
    <location>
        <begin position="111"/>
        <end position="125"/>
    </location>
</feature>
<feature type="compositionally biased region" description="Basic and acidic residues" evidence="4">
    <location>
        <begin position="80"/>
        <end position="100"/>
    </location>
</feature>
<dbReference type="Pfam" id="PF00062">
    <property type="entry name" value="Lys"/>
    <property type="match status" value="1"/>
</dbReference>
<evidence type="ECO:0000259" key="6">
    <source>
        <dbReference type="PROSITE" id="PS00128"/>
    </source>
</evidence>
<protein>
    <recommendedName>
        <fullName evidence="1">lysozyme</fullName>
        <ecNumber evidence="1">3.2.1.17</ecNumber>
    </recommendedName>
</protein>
<feature type="compositionally biased region" description="Low complexity" evidence="4">
    <location>
        <begin position="193"/>
        <end position="204"/>
    </location>
</feature>
<dbReference type="AlphaFoldDB" id="A0A9D3TI64"/>
<dbReference type="InterPro" id="IPR019799">
    <property type="entry name" value="Glyco_hydro_22_CS"/>
</dbReference>
<reference evidence="7" key="1">
    <citation type="submission" date="2021-01" db="EMBL/GenBank/DDBJ databases">
        <authorList>
            <person name="Zahm M."/>
            <person name="Roques C."/>
            <person name="Cabau C."/>
            <person name="Klopp C."/>
            <person name="Donnadieu C."/>
            <person name="Jouanno E."/>
            <person name="Lampietro C."/>
            <person name="Louis A."/>
            <person name="Herpin A."/>
            <person name="Echchiki A."/>
            <person name="Berthelot C."/>
            <person name="Parey E."/>
            <person name="Roest-Crollius H."/>
            <person name="Braasch I."/>
            <person name="Postlethwait J."/>
            <person name="Bobe J."/>
            <person name="Montfort J."/>
            <person name="Bouchez O."/>
            <person name="Begum T."/>
            <person name="Mejri S."/>
            <person name="Adams A."/>
            <person name="Chen W.-J."/>
            <person name="Guiguen Y."/>
        </authorList>
    </citation>
    <scope>NUCLEOTIDE SEQUENCE</scope>
    <source>
        <strain evidence="7">YG-15Mar2019-1</strain>
        <tissue evidence="7">Brain</tissue>
    </source>
</reference>
<comment type="caution">
    <text evidence="7">The sequence shown here is derived from an EMBL/GenBank/DDBJ whole genome shotgun (WGS) entry which is preliminary data.</text>
</comment>
<dbReference type="OrthoDB" id="17373at2759"/>
<dbReference type="Proteomes" id="UP001046870">
    <property type="component" value="Chromosome 1"/>
</dbReference>
<dbReference type="GO" id="GO:0031640">
    <property type="term" value="P:killing of cells of another organism"/>
    <property type="evidence" value="ECO:0007669"/>
    <property type="project" value="UniProtKB-KW"/>
</dbReference>
<keyword evidence="2" id="KW-0081">Bacteriolytic enzyme</keyword>
<sequence>MKAVTAFEILALLFVAVLTAHSAQGQLTKCDLKSRLEGALLNLFNSTLDNGPTAEELVARIVCKAELTGFNTSLVTPLEMGKKPEREPEREDPRRSGKHEPPRRRGRSPMRRGPPAWGRSGSDSSENSEDSSEEVHKGSLYGLFQLSDCVACANGSSPSSLNTCQMDCARLIDSDISDDISCLEIILMGNQMDGNDGPGSSSSNSKEERKEFKFPKECATIVPSEYFSGCP</sequence>
<feature type="region of interest" description="Disordered" evidence="4">
    <location>
        <begin position="74"/>
        <end position="134"/>
    </location>
</feature>
<feature type="signal peptide" evidence="5">
    <location>
        <begin position="1"/>
        <end position="25"/>
    </location>
</feature>
<feature type="domain" description="Glycosyl hydrolases family 22 (GH22)" evidence="6">
    <location>
        <begin position="164"/>
        <end position="182"/>
    </location>
</feature>
<gene>
    <name evidence="7" type="ORF">MATL_G00020640</name>
</gene>
<evidence type="ECO:0000313" key="8">
    <source>
        <dbReference type="Proteomes" id="UP001046870"/>
    </source>
</evidence>
<dbReference type="PROSITE" id="PS51348">
    <property type="entry name" value="GLYCOSYL_HYDROL_F22_2"/>
    <property type="match status" value="1"/>
</dbReference>
<evidence type="ECO:0000256" key="4">
    <source>
        <dbReference type="SAM" id="MobiDB-lite"/>
    </source>
</evidence>
<dbReference type="PANTHER" id="PTHR11407">
    <property type="entry name" value="LYSOZYME C"/>
    <property type="match status" value="1"/>
</dbReference>
<dbReference type="PROSITE" id="PS00128">
    <property type="entry name" value="GLYCOSYL_HYDROL_F22_1"/>
    <property type="match status" value="1"/>
</dbReference>
<dbReference type="PANTHER" id="PTHR11407:SF63">
    <property type="entry name" value="LYSOZYME C"/>
    <property type="match status" value="1"/>
</dbReference>
<feature type="region of interest" description="Disordered" evidence="4">
    <location>
        <begin position="191"/>
        <end position="212"/>
    </location>
</feature>
<dbReference type="InterPro" id="IPR023346">
    <property type="entry name" value="Lysozyme-like_dom_sf"/>
</dbReference>
<dbReference type="Gene3D" id="1.10.530.10">
    <property type="match status" value="1"/>
</dbReference>